<gene>
    <name evidence="1" type="ORF">PoB_002090400</name>
</gene>
<sequence length="176" mass="19780">MDTEAIVKEPLAAFGTFGSITSSGEDTETPNELNQLVNRNELIMEAYRGSIDSYGITDTLGQLVFHVVIKFGMNAKYYILDVTKQLVMVVSRPFKWFGNCVCCAEGCAAWPGYLFDSQGQKLGTVKPMNYCAYPIFGVFDNEENQKFSLQTSTCPNQTFFFNGDIDYKVLHLSFHQ</sequence>
<dbReference type="Proteomes" id="UP000735302">
    <property type="component" value="Unassembled WGS sequence"/>
</dbReference>
<dbReference type="AlphaFoldDB" id="A0AAV3ZJ28"/>
<evidence type="ECO:0000313" key="1">
    <source>
        <dbReference type="EMBL" id="GFN94398.1"/>
    </source>
</evidence>
<evidence type="ECO:0000313" key="2">
    <source>
        <dbReference type="Proteomes" id="UP000735302"/>
    </source>
</evidence>
<protein>
    <recommendedName>
        <fullName evidence="3">Phospholipid scramblase</fullName>
    </recommendedName>
</protein>
<keyword evidence="2" id="KW-1185">Reference proteome</keyword>
<dbReference type="EMBL" id="BLXT01002453">
    <property type="protein sequence ID" value="GFN94398.1"/>
    <property type="molecule type" value="Genomic_DNA"/>
</dbReference>
<comment type="caution">
    <text evidence="1">The sequence shown here is derived from an EMBL/GenBank/DDBJ whole genome shotgun (WGS) entry which is preliminary data.</text>
</comment>
<reference evidence="1 2" key="1">
    <citation type="journal article" date="2021" name="Elife">
        <title>Chloroplast acquisition without the gene transfer in kleptoplastic sea slugs, Plakobranchus ocellatus.</title>
        <authorList>
            <person name="Maeda T."/>
            <person name="Takahashi S."/>
            <person name="Yoshida T."/>
            <person name="Shimamura S."/>
            <person name="Takaki Y."/>
            <person name="Nagai Y."/>
            <person name="Toyoda A."/>
            <person name="Suzuki Y."/>
            <person name="Arimoto A."/>
            <person name="Ishii H."/>
            <person name="Satoh N."/>
            <person name="Nishiyama T."/>
            <person name="Hasebe M."/>
            <person name="Maruyama T."/>
            <person name="Minagawa J."/>
            <person name="Obokata J."/>
            <person name="Shigenobu S."/>
        </authorList>
    </citation>
    <scope>NUCLEOTIDE SEQUENCE [LARGE SCALE GENOMIC DNA]</scope>
</reference>
<evidence type="ECO:0008006" key="3">
    <source>
        <dbReference type="Google" id="ProtNLM"/>
    </source>
</evidence>
<organism evidence="1 2">
    <name type="scientific">Plakobranchus ocellatus</name>
    <dbReference type="NCBI Taxonomy" id="259542"/>
    <lineage>
        <taxon>Eukaryota</taxon>
        <taxon>Metazoa</taxon>
        <taxon>Spiralia</taxon>
        <taxon>Lophotrochozoa</taxon>
        <taxon>Mollusca</taxon>
        <taxon>Gastropoda</taxon>
        <taxon>Heterobranchia</taxon>
        <taxon>Euthyneura</taxon>
        <taxon>Panpulmonata</taxon>
        <taxon>Sacoglossa</taxon>
        <taxon>Placobranchoidea</taxon>
        <taxon>Plakobranchidae</taxon>
        <taxon>Plakobranchus</taxon>
    </lineage>
</organism>
<accession>A0AAV3ZJ28</accession>
<name>A0AAV3ZJ28_9GAST</name>
<proteinExistence type="predicted"/>